<feature type="region of interest" description="Disordered" evidence="1">
    <location>
        <begin position="364"/>
        <end position="452"/>
    </location>
</feature>
<dbReference type="EMBL" id="MHNL01000001">
    <property type="protein sequence ID" value="OGZ46208.1"/>
    <property type="molecule type" value="Genomic_DNA"/>
</dbReference>
<dbReference type="Proteomes" id="UP000177785">
    <property type="component" value="Unassembled WGS sequence"/>
</dbReference>
<feature type="compositionally biased region" description="Gly residues" evidence="1">
    <location>
        <begin position="430"/>
        <end position="439"/>
    </location>
</feature>
<organism evidence="2 3">
    <name type="scientific">Candidatus Ryanbacteria bacterium RIFCSPHIGHO2_01_FULL_48_27</name>
    <dbReference type="NCBI Taxonomy" id="1802115"/>
    <lineage>
        <taxon>Bacteria</taxon>
        <taxon>Candidatus Ryaniibacteriota</taxon>
    </lineage>
</organism>
<dbReference type="STRING" id="1802115.A2756_06415"/>
<dbReference type="AlphaFoldDB" id="A0A1G2G8K8"/>
<reference evidence="2 3" key="1">
    <citation type="journal article" date="2016" name="Nat. Commun.">
        <title>Thousands of microbial genomes shed light on interconnected biogeochemical processes in an aquifer system.</title>
        <authorList>
            <person name="Anantharaman K."/>
            <person name="Brown C.T."/>
            <person name="Hug L.A."/>
            <person name="Sharon I."/>
            <person name="Castelle C.J."/>
            <person name="Probst A.J."/>
            <person name="Thomas B.C."/>
            <person name="Singh A."/>
            <person name="Wilkins M.J."/>
            <person name="Karaoz U."/>
            <person name="Brodie E.L."/>
            <person name="Williams K.H."/>
            <person name="Hubbard S.S."/>
            <person name="Banfield J.F."/>
        </authorList>
    </citation>
    <scope>NUCLEOTIDE SEQUENCE [LARGE SCALE GENOMIC DNA]</scope>
</reference>
<accession>A0A1G2G8K8</accession>
<protein>
    <submittedName>
        <fullName evidence="2">Uncharacterized protein</fullName>
    </submittedName>
</protein>
<name>A0A1G2G8K8_9BACT</name>
<evidence type="ECO:0000313" key="3">
    <source>
        <dbReference type="Proteomes" id="UP000177785"/>
    </source>
</evidence>
<proteinExistence type="predicted"/>
<feature type="compositionally biased region" description="Low complexity" evidence="1">
    <location>
        <begin position="413"/>
        <end position="429"/>
    </location>
</feature>
<evidence type="ECO:0000256" key="1">
    <source>
        <dbReference type="SAM" id="MobiDB-lite"/>
    </source>
</evidence>
<sequence length="452" mass="47574">MPKGLPKKITAVVLVLLMLVPSFGFLLLPKPAKAVVPVVDIEYNPKEWLADPILKGIAGFILQALVNSVKDWIQSGDFLRGGGPLFVTNFDQFMLDAADEASGIFLKEYVSPETYNFLCTPFRAQVYRLTALGLAFPRYPSANSFRYKARCTVSDIVGNVEDFYQDFENGGWEAWVETALYANNPYGLLSLTRADKRERELRNVGENRNDFETGAGFIASSICLEYREFQGPPSPDGTPPGKECVRTLKETIGSAVKSQLESVNSSDVLGLNVADEVFEIIFAALNAMLTSIIHGPGGLLGAGNVRSSAGGGRQPYIPPPLPDSWTCDVDHGGGSFGGSATTDPATGVTDVSFGGSIVIKGTDKCKADQSEGAPPPPPSSQPPPSQPPPTPPPPGGNPVVACNDGIDNDGDGFIDLLDQGCTDSTDTSEGSGGGSGGGGTPPPPDNIPPPPA</sequence>
<feature type="compositionally biased region" description="Pro residues" evidence="1">
    <location>
        <begin position="373"/>
        <end position="396"/>
    </location>
</feature>
<gene>
    <name evidence="2" type="ORF">A2756_06415</name>
</gene>
<evidence type="ECO:0000313" key="2">
    <source>
        <dbReference type="EMBL" id="OGZ46208.1"/>
    </source>
</evidence>
<comment type="caution">
    <text evidence="2">The sequence shown here is derived from an EMBL/GenBank/DDBJ whole genome shotgun (WGS) entry which is preliminary data.</text>
</comment>
<feature type="compositionally biased region" description="Pro residues" evidence="1">
    <location>
        <begin position="440"/>
        <end position="452"/>
    </location>
</feature>